<evidence type="ECO:0000256" key="6">
    <source>
        <dbReference type="ARBA" id="ARBA00022741"/>
    </source>
</evidence>
<evidence type="ECO:0000256" key="9">
    <source>
        <dbReference type="ARBA" id="ARBA00023012"/>
    </source>
</evidence>
<dbReference type="SMART" id="SM00304">
    <property type="entry name" value="HAMP"/>
    <property type="match status" value="1"/>
</dbReference>
<dbReference type="InterPro" id="IPR000014">
    <property type="entry name" value="PAS"/>
</dbReference>
<dbReference type="PANTHER" id="PTHR43065">
    <property type="entry name" value="SENSOR HISTIDINE KINASE"/>
    <property type="match status" value="1"/>
</dbReference>
<dbReference type="EMBL" id="AP011177">
    <property type="protein sequence ID" value="BAJ04042.1"/>
    <property type="molecule type" value="Genomic_DNA"/>
</dbReference>
<dbReference type="InterPro" id="IPR017116">
    <property type="entry name" value="Sig_transdc_His_kinase_PgtB"/>
</dbReference>
<dbReference type="InterPro" id="IPR038188">
    <property type="entry name" value="TorS_sensor_sf"/>
</dbReference>
<evidence type="ECO:0000256" key="5">
    <source>
        <dbReference type="ARBA" id="ARBA00022679"/>
    </source>
</evidence>
<evidence type="ECO:0000256" key="2">
    <source>
        <dbReference type="ARBA" id="ARBA00004370"/>
    </source>
</evidence>
<dbReference type="PANTHER" id="PTHR43065:SF10">
    <property type="entry name" value="PEROXIDE STRESS-ACTIVATED HISTIDINE KINASE MAK3"/>
    <property type="match status" value="1"/>
</dbReference>
<keyword evidence="10" id="KW-0812">Transmembrane</keyword>
<reference evidence="14" key="1">
    <citation type="journal article" date="2010" name="Mol. Biosyst.">
        <title>Complete genome sequence and comparative analysis of Shewanella violacea, a psychrophilic and piezophilic bacterium from deep sea floor sediments.</title>
        <authorList>
            <person name="Aono E."/>
            <person name="Baba T."/>
            <person name="Ara T."/>
            <person name="Nishi T."/>
            <person name="Nakamichi T."/>
            <person name="Inamoto E."/>
            <person name="Toyonaga H."/>
            <person name="Hasegawa M."/>
            <person name="Takai Y."/>
            <person name="Okumura Y."/>
            <person name="Baba M."/>
            <person name="Tomita M."/>
            <person name="Kato C."/>
            <person name="Oshima T."/>
            <person name="Nakasone K."/>
            <person name="Mori H."/>
        </authorList>
    </citation>
    <scope>NUCLEOTIDE SEQUENCE [LARGE SCALE GENOMIC DNA]</scope>
    <source>
        <strain evidence="14">JCM 10179 / CIP 106290 / LMG 19151 / DSS12</strain>
    </source>
</reference>
<gene>
    <name evidence="13" type="ordered locus">SVI_4071</name>
</gene>
<proteinExistence type="predicted"/>
<evidence type="ECO:0000256" key="8">
    <source>
        <dbReference type="ARBA" id="ARBA00022840"/>
    </source>
</evidence>
<dbReference type="PRINTS" id="PR00344">
    <property type="entry name" value="BCTRLSENSOR"/>
</dbReference>
<dbReference type="Gene3D" id="3.30.565.10">
    <property type="entry name" value="Histidine kinase-like ATPase, C-terminal domain"/>
    <property type="match status" value="1"/>
</dbReference>
<feature type="transmembrane region" description="Helical" evidence="10">
    <location>
        <begin position="325"/>
        <end position="345"/>
    </location>
</feature>
<keyword evidence="7" id="KW-0418">Kinase</keyword>
<dbReference type="Pfam" id="PF12729">
    <property type="entry name" value="4HB_MCP_1"/>
    <property type="match status" value="1"/>
</dbReference>
<keyword evidence="8" id="KW-0067">ATP-binding</keyword>
<keyword evidence="10" id="KW-1133">Transmembrane helix</keyword>
<evidence type="ECO:0000256" key="1">
    <source>
        <dbReference type="ARBA" id="ARBA00000085"/>
    </source>
</evidence>
<dbReference type="KEGG" id="svo:SVI_4071"/>
<dbReference type="SMART" id="SM00091">
    <property type="entry name" value="PAS"/>
    <property type="match status" value="1"/>
</dbReference>
<dbReference type="InterPro" id="IPR036890">
    <property type="entry name" value="HATPase_C_sf"/>
</dbReference>
<protein>
    <recommendedName>
        <fullName evidence="3">histidine kinase</fullName>
        <ecNumber evidence="3">2.7.13.3</ecNumber>
    </recommendedName>
</protein>
<dbReference type="GO" id="GO:0005524">
    <property type="term" value="F:ATP binding"/>
    <property type="evidence" value="ECO:0007669"/>
    <property type="project" value="UniProtKB-KW"/>
</dbReference>
<dbReference type="GO" id="GO:0000155">
    <property type="term" value="F:phosphorelay sensor kinase activity"/>
    <property type="evidence" value="ECO:0007669"/>
    <property type="project" value="InterPro"/>
</dbReference>
<dbReference type="Gene3D" id="6.10.340.10">
    <property type="match status" value="1"/>
</dbReference>
<dbReference type="InterPro" id="IPR036097">
    <property type="entry name" value="HisK_dim/P_sf"/>
</dbReference>
<organism evidence="13 14">
    <name type="scientific">Shewanella violacea (strain JCM 10179 / CIP 106290 / LMG 19151 / DSS12)</name>
    <dbReference type="NCBI Taxonomy" id="637905"/>
    <lineage>
        <taxon>Bacteria</taxon>
        <taxon>Pseudomonadati</taxon>
        <taxon>Pseudomonadota</taxon>
        <taxon>Gammaproteobacteria</taxon>
        <taxon>Alteromonadales</taxon>
        <taxon>Shewanellaceae</taxon>
        <taxon>Shewanella</taxon>
    </lineage>
</organism>
<evidence type="ECO:0000313" key="13">
    <source>
        <dbReference type="EMBL" id="BAJ04042.1"/>
    </source>
</evidence>
<feature type="domain" description="HAMP" evidence="12">
    <location>
        <begin position="347"/>
        <end position="399"/>
    </location>
</feature>
<dbReference type="eggNOG" id="COG4191">
    <property type="taxonomic scope" value="Bacteria"/>
</dbReference>
<evidence type="ECO:0000259" key="12">
    <source>
        <dbReference type="PROSITE" id="PS50885"/>
    </source>
</evidence>
<dbReference type="Gene3D" id="1.20.58.920">
    <property type="match status" value="1"/>
</dbReference>
<evidence type="ECO:0000256" key="3">
    <source>
        <dbReference type="ARBA" id="ARBA00012438"/>
    </source>
</evidence>
<evidence type="ECO:0000256" key="4">
    <source>
        <dbReference type="ARBA" id="ARBA00022553"/>
    </source>
</evidence>
<keyword evidence="9" id="KW-0902">Two-component regulatory system</keyword>
<dbReference type="InterPro" id="IPR003660">
    <property type="entry name" value="HAMP_dom"/>
</dbReference>
<evidence type="ECO:0000313" key="14">
    <source>
        <dbReference type="Proteomes" id="UP000002350"/>
    </source>
</evidence>
<dbReference type="Pfam" id="PF00672">
    <property type="entry name" value="HAMP"/>
    <property type="match status" value="1"/>
</dbReference>
<keyword evidence="5" id="KW-0808">Transferase</keyword>
<dbReference type="SUPFAM" id="SSF47384">
    <property type="entry name" value="Homodimeric domain of signal transducing histidine kinase"/>
    <property type="match status" value="1"/>
</dbReference>
<dbReference type="InterPro" id="IPR005467">
    <property type="entry name" value="His_kinase_dom"/>
</dbReference>
<dbReference type="Gene3D" id="1.10.287.130">
    <property type="match status" value="1"/>
</dbReference>
<dbReference type="AlphaFoldDB" id="D4ZDY1"/>
<dbReference type="PROSITE" id="PS50885">
    <property type="entry name" value="HAMP"/>
    <property type="match status" value="1"/>
</dbReference>
<accession>D4ZDY1</accession>
<dbReference type="InterPro" id="IPR003661">
    <property type="entry name" value="HisK_dim/P_dom"/>
</dbReference>
<dbReference type="CDD" id="cd06225">
    <property type="entry name" value="HAMP"/>
    <property type="match status" value="1"/>
</dbReference>
<dbReference type="Pfam" id="PF02518">
    <property type="entry name" value="HATPase_c"/>
    <property type="match status" value="1"/>
</dbReference>
<dbReference type="SUPFAM" id="SSF55874">
    <property type="entry name" value="ATPase domain of HSP90 chaperone/DNA topoisomerase II/histidine kinase"/>
    <property type="match status" value="1"/>
</dbReference>
<dbReference type="CDD" id="cd00082">
    <property type="entry name" value="HisKA"/>
    <property type="match status" value="1"/>
</dbReference>
<dbReference type="GO" id="GO:0016020">
    <property type="term" value="C:membrane"/>
    <property type="evidence" value="ECO:0007669"/>
    <property type="project" value="UniProtKB-SubCell"/>
</dbReference>
<dbReference type="SMART" id="SM00388">
    <property type="entry name" value="HisKA"/>
    <property type="match status" value="1"/>
</dbReference>
<dbReference type="EC" id="2.7.13.3" evidence="3"/>
<keyword evidence="10" id="KW-0472">Membrane</keyword>
<keyword evidence="4" id="KW-0597">Phosphoprotein</keyword>
<evidence type="ECO:0000256" key="10">
    <source>
        <dbReference type="SAM" id="Phobius"/>
    </source>
</evidence>
<keyword evidence="14" id="KW-1185">Reference proteome</keyword>
<dbReference type="HOGENOM" id="CLU_020981_0_0_6"/>
<dbReference type="Gene3D" id="3.30.450.20">
    <property type="entry name" value="PAS domain"/>
    <property type="match status" value="1"/>
</dbReference>
<dbReference type="OrthoDB" id="9772100at2"/>
<keyword evidence="6" id="KW-0547">Nucleotide-binding</keyword>
<dbReference type="eggNOG" id="COG4192">
    <property type="taxonomic scope" value="Bacteria"/>
</dbReference>
<sequence length="791" mass="89150">MKLFNYHTIGSKLVLAFAGCSLLITIISAVALTTWNNLDNHVSTILDSSVPTLNTSYQLESHSAQLQALIAKIQASTNKAEHNKLKLLLDKELTKITKRVNHLRSNPDTSELNFGYAKLANDIDNLERQLLKRIDNQREIDSIKEKIHWIHQDIRDELLPLRQELQWQLTRVNLKHDPKGQRNNIADEFSTTQSLMDKESRVYEQIIELIATQHGSQIDNAFEVINYKLMDIHSLSESIFYHSSTIAYRQLLGELTKIMRPKEMLRQRLHNKLQLETKIDQANVSIQSQLAQQHKQIRNMVANAAQTLKIVKLNIKQTISYSNRLLIICFSISIGISLFLTLYFIRNRIINRLNQLSESLSDINEGKLDLDIKVSGTDEIGQIGELLRQFCLQMREMEKTNALNLINNTQASIITCDLFGKIESVNPSARQLFELPVSGELNMVWDCFSSPDIQELQSQFSEVGSLLDTGSGSVTLFIAADTSVLTPAYLKLDLHLFKQGHQQKVIITISDITEHIETKHILEMHVNEKTQSLTQANKELIAEVELHRRTEKNLRDTQTELIQAAKMAVVGQAMTCTAHELNQPLSAISTYLFSAQMALDKHEYDSLPNALKKIELLSIRMSKIVQNLRNFAKKNPADSPLIQIELHDIAEQARAIVITKAKRQQTKITNHLPIGIYTQADGIQLEQIIINLLVNSCDAVASSKIREIDIIYLGSNNESHTLAILDSGHGLEPEILTSLFTPFTTTKELGLGLGLSISQAIIERFHGAIIPASGLTGGAMLILELPQYDNK</sequence>
<comment type="catalytic activity">
    <reaction evidence="1">
        <text>ATP + protein L-histidine = ADP + protein N-phospho-L-histidine.</text>
        <dbReference type="EC" id="2.7.13.3"/>
    </reaction>
</comment>
<name>D4ZDY1_SHEVD</name>
<evidence type="ECO:0000259" key="11">
    <source>
        <dbReference type="PROSITE" id="PS50109"/>
    </source>
</evidence>
<comment type="subcellular location">
    <subcellularLocation>
        <location evidence="2">Membrane</location>
    </subcellularLocation>
</comment>
<dbReference type="InterPro" id="IPR024478">
    <property type="entry name" value="HlyB_4HB_MCP"/>
</dbReference>
<dbReference type="InterPro" id="IPR003594">
    <property type="entry name" value="HATPase_dom"/>
</dbReference>
<dbReference type="SMART" id="SM00387">
    <property type="entry name" value="HATPase_c"/>
    <property type="match status" value="1"/>
</dbReference>
<dbReference type="PROSITE" id="PS50109">
    <property type="entry name" value="HIS_KIN"/>
    <property type="match status" value="1"/>
</dbReference>
<dbReference type="InterPro" id="IPR004358">
    <property type="entry name" value="Sig_transdc_His_kin-like_C"/>
</dbReference>
<dbReference type="PIRSF" id="PIRSF037119">
    <property type="entry name" value="STHK_PgtB"/>
    <property type="match status" value="1"/>
</dbReference>
<dbReference type="STRING" id="637905.SVI_4071"/>
<dbReference type="RefSeq" id="WP_013053333.1">
    <property type="nucleotide sequence ID" value="NC_014012.1"/>
</dbReference>
<dbReference type="Proteomes" id="UP000002350">
    <property type="component" value="Chromosome"/>
</dbReference>
<feature type="domain" description="Histidine kinase" evidence="11">
    <location>
        <begin position="576"/>
        <end position="789"/>
    </location>
</feature>
<dbReference type="Pfam" id="PF00512">
    <property type="entry name" value="HisKA"/>
    <property type="match status" value="1"/>
</dbReference>
<evidence type="ECO:0000256" key="7">
    <source>
        <dbReference type="ARBA" id="ARBA00022777"/>
    </source>
</evidence>